<keyword evidence="3" id="KW-1185">Reference proteome</keyword>
<dbReference type="InterPro" id="IPR003779">
    <property type="entry name" value="CMD-like"/>
</dbReference>
<comment type="caution">
    <text evidence="2">The sequence shown here is derived from an EMBL/GenBank/DDBJ whole genome shotgun (WGS) entry which is preliminary data.</text>
</comment>
<dbReference type="Gene3D" id="1.20.1290.10">
    <property type="entry name" value="AhpD-like"/>
    <property type="match status" value="1"/>
</dbReference>
<dbReference type="GO" id="GO:0051920">
    <property type="term" value="F:peroxiredoxin activity"/>
    <property type="evidence" value="ECO:0007669"/>
    <property type="project" value="InterPro"/>
</dbReference>
<proteinExistence type="predicted"/>
<dbReference type="Proteomes" id="UP000263377">
    <property type="component" value="Unassembled WGS sequence"/>
</dbReference>
<gene>
    <name evidence="2" type="ORF">DR950_05120</name>
</gene>
<dbReference type="InterPro" id="IPR029032">
    <property type="entry name" value="AhpD-like"/>
</dbReference>
<evidence type="ECO:0000313" key="2">
    <source>
        <dbReference type="EMBL" id="RGD57258.1"/>
    </source>
</evidence>
<dbReference type="AlphaFoldDB" id="A0A372ZMZ5"/>
<dbReference type="Pfam" id="PF02627">
    <property type="entry name" value="CMD"/>
    <property type="match status" value="1"/>
</dbReference>
<dbReference type="NCBIfam" id="TIGR00778">
    <property type="entry name" value="ahpD_dom"/>
    <property type="match status" value="1"/>
</dbReference>
<dbReference type="RefSeq" id="WP_117486072.1">
    <property type="nucleotide sequence ID" value="NZ_QVIG01000001.1"/>
</dbReference>
<reference evidence="2 3" key="1">
    <citation type="submission" date="2018-08" db="EMBL/GenBank/DDBJ databases">
        <title>Diversity &amp; Physiological Properties of Lignin-Decomposing Actinobacteria from Soil.</title>
        <authorList>
            <person name="Roh S.G."/>
            <person name="Kim S.B."/>
        </authorList>
    </citation>
    <scope>NUCLEOTIDE SEQUENCE [LARGE SCALE GENOMIC DNA]</scope>
    <source>
        <strain evidence="2 3">MMS17-GH009</strain>
    </source>
</reference>
<accession>A0A372ZMZ5</accession>
<sequence>MVIPLLRPALRPLAQIRRVAPVRPADAGEEVARVYAEVEREFGLLAPPIGLHAPSPAVLAASWVMLRETLLAAGRVDRALKEAVAVAVSEANACPFCTEVHGATLAALRPGPGASAGARAAAGREREVADWLRETGDGAGGRGARPPFPADRVPELVGVAVTFHYLNRMVNLFLEESPLPAGLPAPARSAATAVLGRLMRRSARGTPPAGASLDLLPSAPLPADLRWAAGTPSIAGAFARAAAAIDEAGARSVPDGVRRLVTAGLAGWDGGPPGTGRAWVEDEVSALPEEQRPAGRLALLVAKASYRVDDGLVAEFRRGRPGDAALVELASWAALAAARELGARLGERALTGGHG</sequence>
<protein>
    <submittedName>
        <fullName evidence="2">Carboxymuconolactone decarboxylase family protein</fullName>
    </submittedName>
</protein>
<dbReference type="InterPro" id="IPR004675">
    <property type="entry name" value="AhpD_core"/>
</dbReference>
<dbReference type="EMBL" id="QVIG01000001">
    <property type="protein sequence ID" value="RGD57258.1"/>
    <property type="molecule type" value="Genomic_DNA"/>
</dbReference>
<organism evidence="2 3">
    <name type="scientific">Kitasatospora xanthocidica</name>
    <dbReference type="NCBI Taxonomy" id="83382"/>
    <lineage>
        <taxon>Bacteria</taxon>
        <taxon>Bacillati</taxon>
        <taxon>Actinomycetota</taxon>
        <taxon>Actinomycetes</taxon>
        <taxon>Kitasatosporales</taxon>
        <taxon>Streptomycetaceae</taxon>
        <taxon>Kitasatospora</taxon>
    </lineage>
</organism>
<feature type="domain" description="Carboxymuconolactone decarboxylase-like" evidence="1">
    <location>
        <begin position="60"/>
        <end position="104"/>
    </location>
</feature>
<evidence type="ECO:0000313" key="3">
    <source>
        <dbReference type="Proteomes" id="UP000263377"/>
    </source>
</evidence>
<evidence type="ECO:0000259" key="1">
    <source>
        <dbReference type="Pfam" id="PF02627"/>
    </source>
</evidence>
<name>A0A372ZMZ5_9ACTN</name>
<dbReference type="SUPFAM" id="SSF69118">
    <property type="entry name" value="AhpD-like"/>
    <property type="match status" value="1"/>
</dbReference>